<dbReference type="Proteomes" id="UP000001593">
    <property type="component" value="Unassembled WGS sequence"/>
</dbReference>
<evidence type="ECO:0000313" key="1">
    <source>
        <dbReference type="EMBL" id="EDO46980.1"/>
    </source>
</evidence>
<sequence length="138" mass="15511">MTKLKTQSKRKSAAQHSKLTMTSFAVSFPLVFLASSLLSHYPVDSSNVIITTDDGSKDKAYCMYEDMMFQCKTEKECDGEDYVDWGRGKGQGNDPNLKQNDCKYPQTCCLPFKNSEDSVERYKKKVAADKGKSDAMFA</sequence>
<accession>A7RNS2</accession>
<organism evidence="1 2">
    <name type="scientific">Nematostella vectensis</name>
    <name type="common">Starlet sea anemone</name>
    <dbReference type="NCBI Taxonomy" id="45351"/>
    <lineage>
        <taxon>Eukaryota</taxon>
        <taxon>Metazoa</taxon>
        <taxon>Cnidaria</taxon>
        <taxon>Anthozoa</taxon>
        <taxon>Hexacorallia</taxon>
        <taxon>Actiniaria</taxon>
        <taxon>Edwardsiidae</taxon>
        <taxon>Nematostella</taxon>
    </lineage>
</organism>
<protein>
    <submittedName>
        <fullName evidence="1">Uncharacterized protein</fullName>
    </submittedName>
</protein>
<dbReference type="HOGENOM" id="CLU_1857635_0_0_1"/>
<evidence type="ECO:0000313" key="2">
    <source>
        <dbReference type="Proteomes" id="UP000001593"/>
    </source>
</evidence>
<gene>
    <name evidence="1" type="ORF">NEMVEDRAFT_v1g239647</name>
</gene>
<dbReference type="InParanoid" id="A7RNS2"/>
<dbReference type="EMBL" id="DS469523">
    <property type="protein sequence ID" value="EDO46980.1"/>
    <property type="molecule type" value="Genomic_DNA"/>
</dbReference>
<reference evidence="1 2" key="1">
    <citation type="journal article" date="2007" name="Science">
        <title>Sea anemone genome reveals ancestral eumetazoan gene repertoire and genomic organization.</title>
        <authorList>
            <person name="Putnam N.H."/>
            <person name="Srivastava M."/>
            <person name="Hellsten U."/>
            <person name="Dirks B."/>
            <person name="Chapman J."/>
            <person name="Salamov A."/>
            <person name="Terry A."/>
            <person name="Shapiro H."/>
            <person name="Lindquist E."/>
            <person name="Kapitonov V.V."/>
            <person name="Jurka J."/>
            <person name="Genikhovich G."/>
            <person name="Grigoriev I.V."/>
            <person name="Lucas S.M."/>
            <person name="Steele R.E."/>
            <person name="Finnerty J.R."/>
            <person name="Technau U."/>
            <person name="Martindale M.Q."/>
            <person name="Rokhsar D.S."/>
        </authorList>
    </citation>
    <scope>NUCLEOTIDE SEQUENCE [LARGE SCALE GENOMIC DNA]</scope>
    <source>
        <strain evidence="2">CH2 X CH6</strain>
    </source>
</reference>
<dbReference type="AlphaFoldDB" id="A7RNS2"/>
<name>A7RNS2_NEMVE</name>
<proteinExistence type="predicted"/>
<keyword evidence="2" id="KW-1185">Reference proteome</keyword>